<dbReference type="AlphaFoldDB" id="A0AAN7LB54"/>
<proteinExistence type="predicted"/>
<dbReference type="Gene3D" id="3.30.40.10">
    <property type="entry name" value="Zinc/RING finger domain, C3HC4 (zinc finger)"/>
    <property type="match status" value="1"/>
</dbReference>
<evidence type="ECO:0000313" key="6">
    <source>
        <dbReference type="EMBL" id="KAK4779633.1"/>
    </source>
</evidence>
<evidence type="ECO:0000256" key="4">
    <source>
        <dbReference type="PROSITE-ProRule" id="PRU00175"/>
    </source>
</evidence>
<dbReference type="InterPro" id="IPR013083">
    <property type="entry name" value="Znf_RING/FYVE/PHD"/>
</dbReference>
<dbReference type="SUPFAM" id="SSF57850">
    <property type="entry name" value="RING/U-box"/>
    <property type="match status" value="1"/>
</dbReference>
<evidence type="ECO:0000256" key="3">
    <source>
        <dbReference type="ARBA" id="ARBA00022833"/>
    </source>
</evidence>
<sequence length="254" mass="29679">MMYSQLERISSYQDSLKVLEADIQHANSLAAAIPRTKGGGQLHMRLVYNNWAPIFLFLLRWIDCSCACFMPRYLNLFHILIYKVYSDGRQSIRSNARKASVKDFYAVILPSLLRLHDSYEESEDIDGMKLSLAIKLTAQWKAKRDKRFAYELEREDECGICLEPCTKIVLPNCCHSMCIRCYHDWNMKSESCPFCRGSLKRVKSEDLWVLPCEDEVVDPEAVTKEDLLRFYLYVNSLPKECPDALFLIYYDYLM</sequence>
<reference evidence="6 7" key="1">
    <citation type="journal article" date="2023" name="Hortic Res">
        <title>Pangenome of water caltrop reveals structural variations and asymmetric subgenome divergence after allopolyploidization.</title>
        <authorList>
            <person name="Zhang X."/>
            <person name="Chen Y."/>
            <person name="Wang L."/>
            <person name="Yuan Y."/>
            <person name="Fang M."/>
            <person name="Shi L."/>
            <person name="Lu R."/>
            <person name="Comes H.P."/>
            <person name="Ma Y."/>
            <person name="Chen Y."/>
            <person name="Huang G."/>
            <person name="Zhou Y."/>
            <person name="Zheng Z."/>
            <person name="Qiu Y."/>
        </authorList>
    </citation>
    <scope>NUCLEOTIDE SEQUENCE [LARGE SCALE GENOMIC DNA]</scope>
    <source>
        <tissue evidence="6">Roots</tissue>
    </source>
</reference>
<feature type="domain" description="RING-type" evidence="5">
    <location>
        <begin position="158"/>
        <end position="196"/>
    </location>
</feature>
<dbReference type="PROSITE" id="PS50089">
    <property type="entry name" value="ZF_RING_2"/>
    <property type="match status" value="1"/>
</dbReference>
<dbReference type="InterPro" id="IPR001841">
    <property type="entry name" value="Znf_RING"/>
</dbReference>
<keyword evidence="7" id="KW-1185">Reference proteome</keyword>
<dbReference type="Proteomes" id="UP001345219">
    <property type="component" value="Chromosome 13"/>
</dbReference>
<evidence type="ECO:0000256" key="2">
    <source>
        <dbReference type="ARBA" id="ARBA00022771"/>
    </source>
</evidence>
<comment type="caution">
    <text evidence="6">The sequence shown here is derived from an EMBL/GenBank/DDBJ whole genome shotgun (WGS) entry which is preliminary data.</text>
</comment>
<evidence type="ECO:0000313" key="7">
    <source>
        <dbReference type="Proteomes" id="UP001345219"/>
    </source>
</evidence>
<dbReference type="FunFam" id="3.30.40.10:FF:000660">
    <property type="entry name" value="RING/U-box superfamily protein"/>
    <property type="match status" value="1"/>
</dbReference>
<dbReference type="EMBL" id="JAXIOK010000001">
    <property type="protein sequence ID" value="KAK4779633.1"/>
    <property type="molecule type" value="Genomic_DNA"/>
</dbReference>
<keyword evidence="3" id="KW-0862">Zinc</keyword>
<accession>A0AAN7LB54</accession>
<evidence type="ECO:0000256" key="1">
    <source>
        <dbReference type="ARBA" id="ARBA00022723"/>
    </source>
</evidence>
<dbReference type="InterPro" id="IPR017907">
    <property type="entry name" value="Znf_RING_CS"/>
</dbReference>
<dbReference type="PANTHER" id="PTHR15315">
    <property type="entry name" value="RING FINGER PROTEIN 41, 151"/>
    <property type="match status" value="1"/>
</dbReference>
<keyword evidence="1" id="KW-0479">Metal-binding</keyword>
<dbReference type="PROSITE" id="PS00518">
    <property type="entry name" value="ZF_RING_1"/>
    <property type="match status" value="1"/>
</dbReference>
<gene>
    <name evidence="6" type="ORF">SAY87_015739</name>
</gene>
<dbReference type="GO" id="GO:0061630">
    <property type="term" value="F:ubiquitin protein ligase activity"/>
    <property type="evidence" value="ECO:0007669"/>
    <property type="project" value="TreeGrafter"/>
</dbReference>
<dbReference type="SMART" id="SM00184">
    <property type="entry name" value="RING"/>
    <property type="match status" value="1"/>
</dbReference>
<dbReference type="GO" id="GO:0008270">
    <property type="term" value="F:zinc ion binding"/>
    <property type="evidence" value="ECO:0007669"/>
    <property type="project" value="UniProtKB-KW"/>
</dbReference>
<keyword evidence="2 4" id="KW-0863">Zinc-finger</keyword>
<evidence type="ECO:0000259" key="5">
    <source>
        <dbReference type="PROSITE" id="PS50089"/>
    </source>
</evidence>
<dbReference type="GO" id="GO:0016567">
    <property type="term" value="P:protein ubiquitination"/>
    <property type="evidence" value="ECO:0007669"/>
    <property type="project" value="TreeGrafter"/>
</dbReference>
<dbReference type="PANTHER" id="PTHR15315:SF35">
    <property type="entry name" value="F21J9.10"/>
    <property type="match status" value="1"/>
</dbReference>
<organism evidence="6 7">
    <name type="scientific">Trapa incisa</name>
    <dbReference type="NCBI Taxonomy" id="236973"/>
    <lineage>
        <taxon>Eukaryota</taxon>
        <taxon>Viridiplantae</taxon>
        <taxon>Streptophyta</taxon>
        <taxon>Embryophyta</taxon>
        <taxon>Tracheophyta</taxon>
        <taxon>Spermatophyta</taxon>
        <taxon>Magnoliopsida</taxon>
        <taxon>eudicotyledons</taxon>
        <taxon>Gunneridae</taxon>
        <taxon>Pentapetalae</taxon>
        <taxon>rosids</taxon>
        <taxon>malvids</taxon>
        <taxon>Myrtales</taxon>
        <taxon>Lythraceae</taxon>
        <taxon>Trapa</taxon>
    </lineage>
</organism>
<name>A0AAN7LB54_9MYRT</name>
<protein>
    <recommendedName>
        <fullName evidence="5">RING-type domain-containing protein</fullName>
    </recommendedName>
</protein>
<dbReference type="Pfam" id="PF13920">
    <property type="entry name" value="zf-C3HC4_3"/>
    <property type="match status" value="1"/>
</dbReference>